<name>A0A814BM02_9BILA</name>
<protein>
    <submittedName>
        <fullName evidence="2">Uncharacterized protein</fullName>
    </submittedName>
</protein>
<feature type="transmembrane region" description="Helical" evidence="1">
    <location>
        <begin position="48"/>
        <end position="67"/>
    </location>
</feature>
<keyword evidence="1" id="KW-0472">Membrane</keyword>
<keyword evidence="1" id="KW-1133">Transmembrane helix</keyword>
<dbReference type="PANTHER" id="PTHR31410">
    <property type="entry name" value="TRANSMEMBRANE PROTEIN 246"/>
    <property type="match status" value="1"/>
</dbReference>
<evidence type="ECO:0000313" key="4">
    <source>
        <dbReference type="Proteomes" id="UP000663829"/>
    </source>
</evidence>
<proteinExistence type="predicted"/>
<dbReference type="GO" id="GO:0016757">
    <property type="term" value="F:glycosyltransferase activity"/>
    <property type="evidence" value="ECO:0007669"/>
    <property type="project" value="InterPro"/>
</dbReference>
<dbReference type="InterPro" id="IPR029675">
    <property type="entry name" value="PGAP4"/>
</dbReference>
<evidence type="ECO:0000313" key="2">
    <source>
        <dbReference type="EMBL" id="CAF0931654.1"/>
    </source>
</evidence>
<dbReference type="PANTHER" id="PTHR31410:SF1">
    <property type="entry name" value="POST-GPI ATTACHMENT TO PROTEINS FACTOR 4"/>
    <property type="match status" value="1"/>
</dbReference>
<accession>A0A814BM02</accession>
<dbReference type="EMBL" id="CAJNOQ010001989">
    <property type="protein sequence ID" value="CAF0931654.1"/>
    <property type="molecule type" value="Genomic_DNA"/>
</dbReference>
<dbReference type="Proteomes" id="UP000663829">
    <property type="component" value="Unassembled WGS sequence"/>
</dbReference>
<organism evidence="2 4">
    <name type="scientific">Didymodactylos carnosus</name>
    <dbReference type="NCBI Taxonomy" id="1234261"/>
    <lineage>
        <taxon>Eukaryota</taxon>
        <taxon>Metazoa</taxon>
        <taxon>Spiralia</taxon>
        <taxon>Gnathifera</taxon>
        <taxon>Rotifera</taxon>
        <taxon>Eurotatoria</taxon>
        <taxon>Bdelloidea</taxon>
        <taxon>Philodinida</taxon>
        <taxon>Philodinidae</taxon>
        <taxon>Didymodactylos</taxon>
    </lineage>
</organism>
<dbReference type="OrthoDB" id="2016523at2759"/>
<evidence type="ECO:0000313" key="3">
    <source>
        <dbReference type="EMBL" id="CAF3709518.1"/>
    </source>
</evidence>
<reference evidence="2" key="1">
    <citation type="submission" date="2021-02" db="EMBL/GenBank/DDBJ databases">
        <authorList>
            <person name="Nowell W R."/>
        </authorList>
    </citation>
    <scope>NUCLEOTIDE SEQUENCE</scope>
</reference>
<keyword evidence="4" id="KW-1185">Reference proteome</keyword>
<dbReference type="GO" id="GO:0000139">
    <property type="term" value="C:Golgi membrane"/>
    <property type="evidence" value="ECO:0007669"/>
    <property type="project" value="InterPro"/>
</dbReference>
<dbReference type="Proteomes" id="UP000681722">
    <property type="component" value="Unassembled WGS sequence"/>
</dbReference>
<sequence>MTKYDSMVHQQFHHRSRTISVRNCFRIQTYLNFYSKLHYTLFRWSKRFYIYTFLFTIIITAYVSYNIEFGVLYNLRHMKPETPSIINYRQKLISKQKKEQSDAYNWLQQLYEQSSTNKLFTNNQSTFYNYINTSVSTSSDYYLLNYNKTTTTKVTQSDMIVITILYSSNGNDRQEGKFYIGQVLKTLLEQYDDPRIIVTICENSHYNDEQLQHIGDEIKLIRKLVPVYIVNAQAIHTHSLNIELNEYEREKQAHLKCLKANFESFTSSDYVLLLQDDAKPIDKIFLNTLLYLIDQRFKQWKEKPAFLKIYHPRWLIDYAKHPSVYIIVQLLAMSLLLTFIVYTFLHYHYYPTPIVDDTQMIKSNAYEKDLKLLCRFVCSNENINYFLFYFLLIISVLFLLNHSNISWPWRRLHPSLYSIYDAPSCCIPGVIYFRQTYSYVHDYLYQTQCKESYAIDTVLDNLPEHYDYTLKTLLLEPNLVHHIGLYSRLRQSYINPYLID</sequence>
<feature type="transmembrane region" description="Helical" evidence="1">
    <location>
        <begin position="383"/>
        <end position="401"/>
    </location>
</feature>
<evidence type="ECO:0000256" key="1">
    <source>
        <dbReference type="SAM" id="Phobius"/>
    </source>
</evidence>
<feature type="transmembrane region" description="Helical" evidence="1">
    <location>
        <begin position="323"/>
        <end position="345"/>
    </location>
</feature>
<dbReference type="EMBL" id="CAJOBC010001989">
    <property type="protein sequence ID" value="CAF3709518.1"/>
    <property type="molecule type" value="Genomic_DNA"/>
</dbReference>
<dbReference type="AlphaFoldDB" id="A0A814BM02"/>
<keyword evidence="1" id="KW-0812">Transmembrane</keyword>
<dbReference type="GO" id="GO:0006506">
    <property type="term" value="P:GPI anchor biosynthetic process"/>
    <property type="evidence" value="ECO:0007669"/>
    <property type="project" value="InterPro"/>
</dbReference>
<comment type="caution">
    <text evidence="2">The sequence shown here is derived from an EMBL/GenBank/DDBJ whole genome shotgun (WGS) entry which is preliminary data.</text>
</comment>
<gene>
    <name evidence="2" type="ORF">GPM918_LOCUS10216</name>
    <name evidence="3" type="ORF">SRO942_LOCUS10217</name>
</gene>